<protein>
    <submittedName>
        <fullName evidence="3">Quinol monooxygenase YgiN</fullName>
    </submittedName>
</protein>
<gene>
    <name evidence="3" type="ORF">SAMN05444167_0702</name>
</gene>
<organism evidence="3 4">
    <name type="scientific">Terriglobus roseus</name>
    <dbReference type="NCBI Taxonomy" id="392734"/>
    <lineage>
        <taxon>Bacteria</taxon>
        <taxon>Pseudomonadati</taxon>
        <taxon>Acidobacteriota</taxon>
        <taxon>Terriglobia</taxon>
        <taxon>Terriglobales</taxon>
        <taxon>Acidobacteriaceae</taxon>
        <taxon>Terriglobus</taxon>
    </lineage>
</organism>
<dbReference type="Gene3D" id="3.30.70.100">
    <property type="match status" value="1"/>
</dbReference>
<dbReference type="PROSITE" id="PS51725">
    <property type="entry name" value="ABM"/>
    <property type="match status" value="1"/>
</dbReference>
<feature type="chain" id="PRO_5009241128" evidence="1">
    <location>
        <begin position="28"/>
        <end position="131"/>
    </location>
</feature>
<accession>A0A1G7GI85</accession>
<evidence type="ECO:0000259" key="2">
    <source>
        <dbReference type="PROSITE" id="PS51725"/>
    </source>
</evidence>
<proteinExistence type="predicted"/>
<evidence type="ECO:0000313" key="4">
    <source>
        <dbReference type="Proteomes" id="UP000182427"/>
    </source>
</evidence>
<dbReference type="RefSeq" id="WP_083343930.1">
    <property type="nucleotide sequence ID" value="NZ_LT629690.1"/>
</dbReference>
<name>A0A1G7GI85_9BACT</name>
<dbReference type="PANTHER" id="PTHR33336">
    <property type="entry name" value="QUINOL MONOOXYGENASE YGIN-RELATED"/>
    <property type="match status" value="1"/>
</dbReference>
<dbReference type="InterPro" id="IPR007138">
    <property type="entry name" value="ABM_dom"/>
</dbReference>
<sequence length="131" mass="14442">MTLRGGFLVCATMVAACVLLVQRSAMAAQQEGRLVRMAELTIDGEQLDAYRAALTEEITTSLRVEPGVLSLLAVAVKGHPNQIRILEIYRDDAAYRAHLLMPHFKKYKSETANMVKSLTLVETDPILLGTK</sequence>
<dbReference type="InterPro" id="IPR011008">
    <property type="entry name" value="Dimeric_a/b-barrel"/>
</dbReference>
<keyword evidence="4" id="KW-1185">Reference proteome</keyword>
<dbReference type="OrthoDB" id="9812754at2"/>
<feature type="domain" description="ABM" evidence="2">
    <location>
        <begin position="34"/>
        <end position="127"/>
    </location>
</feature>
<dbReference type="Pfam" id="PF03992">
    <property type="entry name" value="ABM"/>
    <property type="match status" value="1"/>
</dbReference>
<dbReference type="Proteomes" id="UP000182427">
    <property type="component" value="Chromosome I"/>
</dbReference>
<keyword evidence="3" id="KW-0503">Monooxygenase</keyword>
<dbReference type="AlphaFoldDB" id="A0A1G7GI85"/>
<dbReference type="InterPro" id="IPR050744">
    <property type="entry name" value="AI-2_Isomerase_LsrG"/>
</dbReference>
<reference evidence="3 4" key="1">
    <citation type="submission" date="2016-10" db="EMBL/GenBank/DDBJ databases">
        <authorList>
            <person name="de Groot N.N."/>
        </authorList>
    </citation>
    <scope>NUCLEOTIDE SEQUENCE [LARGE SCALE GENOMIC DNA]</scope>
    <source>
        <strain evidence="3 4">GAS232</strain>
    </source>
</reference>
<dbReference type="GO" id="GO:0004497">
    <property type="term" value="F:monooxygenase activity"/>
    <property type="evidence" value="ECO:0007669"/>
    <property type="project" value="UniProtKB-KW"/>
</dbReference>
<dbReference type="PROSITE" id="PS51257">
    <property type="entry name" value="PROKAR_LIPOPROTEIN"/>
    <property type="match status" value="1"/>
</dbReference>
<dbReference type="EMBL" id="LT629690">
    <property type="protein sequence ID" value="SDE87801.1"/>
    <property type="molecule type" value="Genomic_DNA"/>
</dbReference>
<keyword evidence="3" id="KW-0560">Oxidoreductase</keyword>
<dbReference type="PANTHER" id="PTHR33336:SF3">
    <property type="entry name" value="ABM DOMAIN-CONTAINING PROTEIN"/>
    <property type="match status" value="1"/>
</dbReference>
<feature type="signal peptide" evidence="1">
    <location>
        <begin position="1"/>
        <end position="27"/>
    </location>
</feature>
<evidence type="ECO:0000313" key="3">
    <source>
        <dbReference type="EMBL" id="SDE87801.1"/>
    </source>
</evidence>
<keyword evidence="1" id="KW-0732">Signal</keyword>
<evidence type="ECO:0000256" key="1">
    <source>
        <dbReference type="SAM" id="SignalP"/>
    </source>
</evidence>
<dbReference type="SUPFAM" id="SSF54909">
    <property type="entry name" value="Dimeric alpha+beta barrel"/>
    <property type="match status" value="1"/>
</dbReference>